<name>A0A415K2N1_9BACE</name>
<organism evidence="2 3">
    <name type="scientific">Bacteroides xylanisolvens</name>
    <dbReference type="NCBI Taxonomy" id="371601"/>
    <lineage>
        <taxon>Bacteria</taxon>
        <taxon>Pseudomonadati</taxon>
        <taxon>Bacteroidota</taxon>
        <taxon>Bacteroidia</taxon>
        <taxon>Bacteroidales</taxon>
        <taxon>Bacteroidaceae</taxon>
        <taxon>Bacteroides</taxon>
    </lineage>
</organism>
<dbReference type="AlphaFoldDB" id="A0A415K2N1"/>
<accession>A0A415K2N1</accession>
<dbReference type="RefSeq" id="WP_118219578.1">
    <property type="nucleotide sequence ID" value="NZ_JAQEAW010000063.1"/>
</dbReference>
<evidence type="ECO:0000313" key="3">
    <source>
        <dbReference type="Proteomes" id="UP000284495"/>
    </source>
</evidence>
<reference evidence="2 3" key="1">
    <citation type="submission" date="2018-08" db="EMBL/GenBank/DDBJ databases">
        <title>A genome reference for cultivated species of the human gut microbiota.</title>
        <authorList>
            <person name="Zou Y."/>
            <person name="Xue W."/>
            <person name="Luo G."/>
        </authorList>
    </citation>
    <scope>NUCLEOTIDE SEQUENCE [LARGE SCALE GENOMIC DNA]</scope>
    <source>
        <strain evidence="2 3">AF38-2</strain>
    </source>
</reference>
<gene>
    <name evidence="2" type="ORF">DW027_27035</name>
</gene>
<feature type="signal peptide" evidence="1">
    <location>
        <begin position="1"/>
        <end position="21"/>
    </location>
</feature>
<dbReference type="Proteomes" id="UP000284495">
    <property type="component" value="Unassembled WGS sequence"/>
</dbReference>
<dbReference type="PROSITE" id="PS51257">
    <property type="entry name" value="PROKAR_LIPOPROTEIN"/>
    <property type="match status" value="1"/>
</dbReference>
<keyword evidence="1" id="KW-0732">Signal</keyword>
<dbReference type="EMBL" id="QROO01000067">
    <property type="protein sequence ID" value="RHL30595.1"/>
    <property type="molecule type" value="Genomic_DNA"/>
</dbReference>
<sequence>MRLLYILLVVLLASCSFKPQVEVSELNINLKDAQTIIMDTNKIVSLETNDSSLLYDICGLYELDNKYFIWSRSMIKVFDKKGKYLYNVSGKGQGPDEYVSLFCVFAKDNNVCAYDLDRGILLSFNPEGRLKKSQHIVVADGSPSPANIIPFGKDHYLCINRFRGGNNVKTPAISIWNSDFTKQDTLTGRLRENGFMIADWLHADADGNQILYWEPMKDTLFTVKDKRVSSMYAINFGDYSIPAEEAAKDVYDRIMYFNKSEIASLCRFYQIDGDYIYFIFSWAGRACLCRFKQENPQPEVYEFKDERYKTMPFFKIIGEQILIAVEDKEDVEKNCGLLVVDKKTLDKNR</sequence>
<evidence type="ECO:0000256" key="1">
    <source>
        <dbReference type="SAM" id="SignalP"/>
    </source>
</evidence>
<feature type="chain" id="PRO_5019076989" evidence="1">
    <location>
        <begin position="22"/>
        <end position="349"/>
    </location>
</feature>
<dbReference type="Pfam" id="PF17170">
    <property type="entry name" value="DUF5128"/>
    <property type="match status" value="1"/>
</dbReference>
<evidence type="ECO:0000313" key="2">
    <source>
        <dbReference type="EMBL" id="RHL30595.1"/>
    </source>
</evidence>
<comment type="caution">
    <text evidence="2">The sequence shown here is derived from an EMBL/GenBank/DDBJ whole genome shotgun (WGS) entry which is preliminary data.</text>
</comment>
<protein>
    <submittedName>
        <fullName evidence="2">6-bladed beta-propeller</fullName>
    </submittedName>
</protein>
<proteinExistence type="predicted"/>